<evidence type="ECO:0000313" key="6">
    <source>
        <dbReference type="EMBL" id="ALH79667.1"/>
    </source>
</evidence>
<evidence type="ECO:0000256" key="4">
    <source>
        <dbReference type="SAM" id="MobiDB-lite"/>
    </source>
</evidence>
<dbReference type="OrthoDB" id="7544370at2"/>
<keyword evidence="2" id="KW-0238">DNA-binding</keyword>
<dbReference type="InterPro" id="IPR009057">
    <property type="entry name" value="Homeodomain-like_sf"/>
</dbReference>
<dbReference type="KEGG" id="smag:AN936_04600"/>
<dbReference type="GO" id="GO:0043565">
    <property type="term" value="F:sequence-specific DNA binding"/>
    <property type="evidence" value="ECO:0007669"/>
    <property type="project" value="InterPro"/>
</dbReference>
<dbReference type="PATRIC" id="fig|33050.5.peg.951"/>
<feature type="region of interest" description="Disordered" evidence="4">
    <location>
        <begin position="1"/>
        <end position="28"/>
    </location>
</feature>
<dbReference type="Proteomes" id="UP000058074">
    <property type="component" value="Chromosome"/>
</dbReference>
<dbReference type="InterPro" id="IPR018062">
    <property type="entry name" value="HTH_AraC-typ_CS"/>
</dbReference>
<keyword evidence="3" id="KW-0804">Transcription</keyword>
<keyword evidence="1" id="KW-0805">Transcription regulation</keyword>
<dbReference type="AlphaFoldDB" id="A0A0N7GS42"/>
<evidence type="ECO:0000256" key="3">
    <source>
        <dbReference type="ARBA" id="ARBA00023163"/>
    </source>
</evidence>
<organism evidence="6 7">
    <name type="scientific">Sphingopyxis macrogoltabida</name>
    <name type="common">Sphingomonas macrogoltabidus</name>
    <dbReference type="NCBI Taxonomy" id="33050"/>
    <lineage>
        <taxon>Bacteria</taxon>
        <taxon>Pseudomonadati</taxon>
        <taxon>Pseudomonadota</taxon>
        <taxon>Alphaproteobacteria</taxon>
        <taxon>Sphingomonadales</taxon>
        <taxon>Sphingomonadaceae</taxon>
        <taxon>Sphingopyxis</taxon>
    </lineage>
</organism>
<dbReference type="SMART" id="SM00342">
    <property type="entry name" value="HTH_ARAC"/>
    <property type="match status" value="1"/>
</dbReference>
<dbReference type="InterPro" id="IPR018060">
    <property type="entry name" value="HTH_AraC"/>
</dbReference>
<dbReference type="GO" id="GO:0003700">
    <property type="term" value="F:DNA-binding transcription factor activity"/>
    <property type="evidence" value="ECO:0007669"/>
    <property type="project" value="InterPro"/>
</dbReference>
<dbReference type="PROSITE" id="PS00041">
    <property type="entry name" value="HTH_ARAC_FAMILY_1"/>
    <property type="match status" value="1"/>
</dbReference>
<dbReference type="PROSITE" id="PS01124">
    <property type="entry name" value="HTH_ARAC_FAMILY_2"/>
    <property type="match status" value="1"/>
</dbReference>
<dbReference type="PRINTS" id="PR00032">
    <property type="entry name" value="HTHARAC"/>
</dbReference>
<dbReference type="PANTHER" id="PTHR47893">
    <property type="entry name" value="REGULATORY PROTEIN PCHR"/>
    <property type="match status" value="1"/>
</dbReference>
<sequence length="387" mass="42146">MRSSLVDAGTAPADSVPTRRMAKRRARTELAVGSRSATALGFRRFAIAGDLPSMSLNYAMKEWAAEAARDAEREVEAVEPLGDPHHCRAYPAKDIGTGYLECCGLADGFLIHFNDITHAAPYPMSMSAPDVLRVRVASDDDAEYVAPRGDRLDLKGAGCAIIIEPAGMPPAQAVFSGHCRTASAYIHRSALQRLYAGREHELPAVLQAFVAGNLRQTVARRLPLGAGFIRCLDDLHACDLTEHSRRLFIRSKAIEILCHAFKAMAQEEDFGSPEASALMTRGVLRAQRLLIDNFVSPPSLDDLAREAGLSRSSLCAGFRQIVGQTVFDYVADLRMQHALALLNQRDASITEIAYAVGYSHPSSFSLAVQRRFGTSPSELRRRGLPAI</sequence>
<dbReference type="RefSeq" id="WP_054587101.1">
    <property type="nucleotide sequence ID" value="NZ_CP012700.1"/>
</dbReference>
<feature type="domain" description="HTH araC/xylS-type" evidence="5">
    <location>
        <begin position="284"/>
        <end position="382"/>
    </location>
</feature>
<evidence type="ECO:0000256" key="1">
    <source>
        <dbReference type="ARBA" id="ARBA00023015"/>
    </source>
</evidence>
<name>A0A0N7GS42_SPHMC</name>
<dbReference type="EMBL" id="CP012700">
    <property type="protein sequence ID" value="ALH79667.1"/>
    <property type="molecule type" value="Genomic_DNA"/>
</dbReference>
<dbReference type="SUPFAM" id="SSF46689">
    <property type="entry name" value="Homeodomain-like"/>
    <property type="match status" value="2"/>
</dbReference>
<dbReference type="PANTHER" id="PTHR47893:SF1">
    <property type="entry name" value="REGULATORY PROTEIN PCHR"/>
    <property type="match status" value="1"/>
</dbReference>
<evidence type="ECO:0000259" key="5">
    <source>
        <dbReference type="PROSITE" id="PS01124"/>
    </source>
</evidence>
<dbReference type="InterPro" id="IPR020449">
    <property type="entry name" value="Tscrpt_reg_AraC-type_HTH"/>
</dbReference>
<dbReference type="Gene3D" id="1.10.10.60">
    <property type="entry name" value="Homeodomain-like"/>
    <property type="match status" value="2"/>
</dbReference>
<evidence type="ECO:0000313" key="7">
    <source>
        <dbReference type="Proteomes" id="UP000058074"/>
    </source>
</evidence>
<evidence type="ECO:0000256" key="2">
    <source>
        <dbReference type="ARBA" id="ARBA00023125"/>
    </source>
</evidence>
<accession>A0A0N7GS42</accession>
<reference evidence="6 7" key="1">
    <citation type="journal article" date="2015" name="Genome Announc.">
        <title>Complete Genome Sequence of Polypropylene Glycol- and Polyethylene Glycol-Degrading Sphingopyxis macrogoltabida Strain EY-1.</title>
        <authorList>
            <person name="Ohtsubo Y."/>
            <person name="Nagata Y."/>
            <person name="Numata M."/>
            <person name="Tsuchikane K."/>
            <person name="Hosoyama A."/>
            <person name="Yamazoe A."/>
            <person name="Tsuda M."/>
            <person name="Fujita N."/>
            <person name="Kawai F."/>
        </authorList>
    </citation>
    <scope>NUCLEOTIDE SEQUENCE [LARGE SCALE GENOMIC DNA]</scope>
    <source>
        <strain evidence="6 7">EY-1</strain>
    </source>
</reference>
<dbReference type="Pfam" id="PF12833">
    <property type="entry name" value="HTH_18"/>
    <property type="match status" value="1"/>
</dbReference>
<proteinExistence type="predicted"/>
<gene>
    <name evidence="6" type="ORF">AN936_04600</name>
</gene>
<protein>
    <recommendedName>
        <fullName evidence="5">HTH araC/xylS-type domain-containing protein</fullName>
    </recommendedName>
</protein>
<dbReference type="InterPro" id="IPR053142">
    <property type="entry name" value="PchR_regulatory_protein"/>
</dbReference>